<evidence type="ECO:0000313" key="3">
    <source>
        <dbReference type="Proteomes" id="UP000274822"/>
    </source>
</evidence>
<sequence>MHVDGLRALELPRACGHLGTDWTEVDNVARHFRADSFLDVHPNLHVVSPSRSAELVGAGDLIREPDAAGAVDAAGHDGLDKGTEVFVLDRALAAELVVAAAVGAIAYGLILQVALAALVANWAVEGMVGEQEFHHTLARLVN</sequence>
<reference evidence="2 3" key="1">
    <citation type="journal article" date="2018" name="New Phytol.">
        <title>Phylogenomics of Endogonaceae and evolution of mycorrhizas within Mucoromycota.</title>
        <authorList>
            <person name="Chang Y."/>
            <person name="Desiro A."/>
            <person name="Na H."/>
            <person name="Sandor L."/>
            <person name="Lipzen A."/>
            <person name="Clum A."/>
            <person name="Barry K."/>
            <person name="Grigoriev I.V."/>
            <person name="Martin F.M."/>
            <person name="Stajich J.E."/>
            <person name="Smith M.E."/>
            <person name="Bonito G."/>
            <person name="Spatafora J.W."/>
        </authorList>
    </citation>
    <scope>NUCLEOTIDE SEQUENCE [LARGE SCALE GENOMIC DNA]</scope>
    <source>
        <strain evidence="2 3">AD002</strain>
    </source>
</reference>
<comment type="caution">
    <text evidence="2">The sequence shown here is derived from an EMBL/GenBank/DDBJ whole genome shotgun (WGS) entry which is preliminary data.</text>
</comment>
<dbReference type="Proteomes" id="UP000274822">
    <property type="component" value="Unassembled WGS sequence"/>
</dbReference>
<protein>
    <submittedName>
        <fullName evidence="2">Uncharacterized protein</fullName>
    </submittedName>
</protein>
<keyword evidence="1" id="KW-0812">Transmembrane</keyword>
<proteinExistence type="predicted"/>
<accession>A0A433QU34</accession>
<evidence type="ECO:0000256" key="1">
    <source>
        <dbReference type="SAM" id="Phobius"/>
    </source>
</evidence>
<name>A0A433QU34_9FUNG</name>
<evidence type="ECO:0000313" key="2">
    <source>
        <dbReference type="EMBL" id="RUS33300.1"/>
    </source>
</evidence>
<keyword evidence="3" id="KW-1185">Reference proteome</keyword>
<dbReference type="AlphaFoldDB" id="A0A433QU34"/>
<organism evidence="2 3">
    <name type="scientific">Jimgerdemannia flammicorona</name>
    <dbReference type="NCBI Taxonomy" id="994334"/>
    <lineage>
        <taxon>Eukaryota</taxon>
        <taxon>Fungi</taxon>
        <taxon>Fungi incertae sedis</taxon>
        <taxon>Mucoromycota</taxon>
        <taxon>Mucoromycotina</taxon>
        <taxon>Endogonomycetes</taxon>
        <taxon>Endogonales</taxon>
        <taxon>Endogonaceae</taxon>
        <taxon>Jimgerdemannia</taxon>
    </lineage>
</organism>
<gene>
    <name evidence="2" type="ORF">BC938DRAFT_472171</name>
</gene>
<dbReference type="EMBL" id="RBNJ01001297">
    <property type="protein sequence ID" value="RUS33300.1"/>
    <property type="molecule type" value="Genomic_DNA"/>
</dbReference>
<keyword evidence="1" id="KW-0472">Membrane</keyword>
<keyword evidence="1" id="KW-1133">Transmembrane helix</keyword>
<feature type="transmembrane region" description="Helical" evidence="1">
    <location>
        <begin position="96"/>
        <end position="124"/>
    </location>
</feature>